<dbReference type="InterPro" id="IPR014721">
    <property type="entry name" value="Ribsml_uS5_D2-typ_fold_subgr"/>
</dbReference>
<evidence type="ECO:0000313" key="5">
    <source>
        <dbReference type="EMBL" id="RGU89916.1"/>
    </source>
</evidence>
<dbReference type="InterPro" id="IPR027417">
    <property type="entry name" value="P-loop_NTPase"/>
</dbReference>
<dbReference type="SUPFAM" id="SSF52540">
    <property type="entry name" value="P-loop containing nucleoside triphosphate hydrolases"/>
    <property type="match status" value="1"/>
</dbReference>
<proteinExistence type="predicted"/>
<dbReference type="GeneID" id="66580749"/>
<dbReference type="GO" id="GO:0003924">
    <property type="term" value="F:GTPase activity"/>
    <property type="evidence" value="ECO:0007669"/>
    <property type="project" value="InterPro"/>
</dbReference>
<gene>
    <name evidence="5" type="ORF">DWW32_09805</name>
</gene>
<dbReference type="PRINTS" id="PR00315">
    <property type="entry name" value="ELONGATNFCT"/>
</dbReference>
<dbReference type="CDD" id="cd10912">
    <property type="entry name" value="PIN_YacP-like"/>
    <property type="match status" value="1"/>
</dbReference>
<dbReference type="Pfam" id="PF22042">
    <property type="entry name" value="EF-G_D2"/>
    <property type="match status" value="1"/>
</dbReference>
<dbReference type="CDD" id="cd01684">
    <property type="entry name" value="Tet_like_IV"/>
    <property type="match status" value="1"/>
</dbReference>
<evidence type="ECO:0000313" key="6">
    <source>
        <dbReference type="Proteomes" id="UP000265489"/>
    </source>
</evidence>
<dbReference type="InterPro" id="IPR009000">
    <property type="entry name" value="Transl_B-barrel_sf"/>
</dbReference>
<dbReference type="InterPro" id="IPR010298">
    <property type="entry name" value="YacP-like"/>
</dbReference>
<dbReference type="AlphaFoldDB" id="A0A395W5E7"/>
<name>A0A395W5E7_9FIRM</name>
<dbReference type="InterPro" id="IPR005225">
    <property type="entry name" value="Small_GTP-bd"/>
</dbReference>
<evidence type="ECO:0000256" key="3">
    <source>
        <dbReference type="ARBA" id="ARBA00023134"/>
    </source>
</evidence>
<evidence type="ECO:0000256" key="1">
    <source>
        <dbReference type="ARBA" id="ARBA00022741"/>
    </source>
</evidence>
<dbReference type="Pfam" id="PF00009">
    <property type="entry name" value="GTP_EFTU"/>
    <property type="match status" value="1"/>
</dbReference>
<keyword evidence="3" id="KW-0342">GTP-binding</keyword>
<dbReference type="SMART" id="SM00889">
    <property type="entry name" value="EFG_IV"/>
    <property type="match status" value="1"/>
</dbReference>
<dbReference type="Pfam" id="PF00679">
    <property type="entry name" value="EFG_C"/>
    <property type="match status" value="1"/>
</dbReference>
<evidence type="ECO:0000256" key="2">
    <source>
        <dbReference type="ARBA" id="ARBA00022917"/>
    </source>
</evidence>
<dbReference type="InterPro" id="IPR000640">
    <property type="entry name" value="EFG_V-like"/>
</dbReference>
<keyword evidence="1" id="KW-0547">Nucleotide-binding</keyword>
<dbReference type="GO" id="GO:0005525">
    <property type="term" value="F:GTP binding"/>
    <property type="evidence" value="ECO:0007669"/>
    <property type="project" value="UniProtKB-KW"/>
</dbReference>
<protein>
    <submittedName>
        <fullName evidence="5">GTP-binding protein</fullName>
    </submittedName>
</protein>
<feature type="domain" description="Tr-type G" evidence="4">
    <location>
        <begin position="1"/>
        <end position="227"/>
    </location>
</feature>
<organism evidence="5 6">
    <name type="scientific">Holdemanella biformis</name>
    <dbReference type="NCBI Taxonomy" id="1735"/>
    <lineage>
        <taxon>Bacteria</taxon>
        <taxon>Bacillati</taxon>
        <taxon>Bacillota</taxon>
        <taxon>Erysipelotrichia</taxon>
        <taxon>Erysipelotrichales</taxon>
        <taxon>Erysipelotrichaceae</taxon>
        <taxon>Holdemanella</taxon>
    </lineage>
</organism>
<dbReference type="PROSITE" id="PS51722">
    <property type="entry name" value="G_TR_2"/>
    <property type="match status" value="1"/>
</dbReference>
<accession>A0A395W5E7</accession>
<reference evidence="5 6" key="1">
    <citation type="submission" date="2018-08" db="EMBL/GenBank/DDBJ databases">
        <title>A genome reference for cultivated species of the human gut microbiota.</title>
        <authorList>
            <person name="Zou Y."/>
            <person name="Xue W."/>
            <person name="Luo G."/>
        </authorList>
    </citation>
    <scope>NUCLEOTIDE SEQUENCE [LARGE SCALE GENOMIC DNA]</scope>
    <source>
        <strain evidence="5 6">AF15-20</strain>
    </source>
</reference>
<dbReference type="InterPro" id="IPR020568">
    <property type="entry name" value="Ribosomal_Su5_D2-typ_SF"/>
</dbReference>
<dbReference type="NCBIfam" id="TIGR00231">
    <property type="entry name" value="small_GTP"/>
    <property type="match status" value="1"/>
</dbReference>
<dbReference type="SUPFAM" id="SSF54980">
    <property type="entry name" value="EF-G C-terminal domain-like"/>
    <property type="match status" value="2"/>
</dbReference>
<dbReference type="SUPFAM" id="SSF50447">
    <property type="entry name" value="Translation proteins"/>
    <property type="match status" value="1"/>
</dbReference>
<dbReference type="Pfam" id="PF14492">
    <property type="entry name" value="EFG_III"/>
    <property type="match status" value="1"/>
</dbReference>
<dbReference type="Gene3D" id="3.30.70.870">
    <property type="entry name" value="Elongation Factor G (Translational Gtpase), domain 3"/>
    <property type="match status" value="1"/>
</dbReference>
<dbReference type="SUPFAM" id="SSF54211">
    <property type="entry name" value="Ribosomal protein S5 domain 2-like"/>
    <property type="match status" value="1"/>
</dbReference>
<evidence type="ECO:0000259" key="4">
    <source>
        <dbReference type="PROSITE" id="PS51722"/>
    </source>
</evidence>
<dbReference type="InterPro" id="IPR031157">
    <property type="entry name" value="G_TR_CS"/>
</dbReference>
<comment type="caution">
    <text evidence="5">The sequence shown here is derived from an EMBL/GenBank/DDBJ whole genome shotgun (WGS) entry which is preliminary data.</text>
</comment>
<dbReference type="Pfam" id="PF05991">
    <property type="entry name" value="NYN_YacP"/>
    <property type="match status" value="1"/>
</dbReference>
<sequence>MKHIVTGILAHVDAGKTTCIESMLYTSKTIRKLGRVDHQDAYLDYDSQERERGITIYSKEAHFHWKDSEIYLIDTPGHVDFSSEMERSLQVLDLAILLINGQDGIQSHTSTIWKCLKHYNIPTLIFINKMDISYKTKEELMNDLKTHFSSNCIDFKSTDAEDELSMLNEDIMNHYLETETIDTSLLQQAIFKRECFPVFFGSALKIQGIEDLMNAIIDLSFIKEYPKEFGARVYKISSDDQGNRLTHVKITGGVLNAKDKIGADEKVDQIRLYNGKQFEMVQTAYPGMICALKGLNNYEVGQGLGFESDMTKPLLNAYMNYQLLLPEGVDALTMMRYCSVLAQEDPQLQIEYDEQTKQIFLRLMGSIQMEILQKEIEKRSKVKVGFTTGKVLFKETIQNTVIGVGHFEPLRHYAEVHLKLEPLPRGKGLVFESNCSNDDLALNWQNLILTHLKEKQHKGVLTGSPITDIKITLVAGKAHLKHTEGGDFRQATYRAIRQGLKEAASILLEPYYSFELIIENQYVSKALFDLENKHCTFKIEEDMNSLVHIKGQGPVRKLMDYQKDVIAYTKGKGQFICELEDYHECFDQDKVIEESNYDSEADLNNPTGSIFCEHGAGYFVPWDEVKEHMHLQIKEANTTSYASYVKHTVHEEELKKVFNSLGGNNKKAEKPIKKKTKVDLNLNQIHIEDKKPECLMIDGYNMIYDWQDLKDIAKVNIESARDELINRISNYQGYKQIKVILVFDGYRVKNNTGSHFNQGNLDIIYTKYNQTADSYIEKAVHDLKKKYELSVATSDGLIQNAILANGAKRISARELEIAVKNVNKRALSYLKK</sequence>
<dbReference type="PANTHER" id="PTHR43261">
    <property type="entry name" value="TRANSLATION ELONGATION FACTOR G-RELATED"/>
    <property type="match status" value="1"/>
</dbReference>
<dbReference type="PANTHER" id="PTHR43261:SF1">
    <property type="entry name" value="RIBOSOME-RELEASING FACTOR 2, MITOCHONDRIAL"/>
    <property type="match status" value="1"/>
</dbReference>
<dbReference type="EMBL" id="QRYQ01000021">
    <property type="protein sequence ID" value="RGU89916.1"/>
    <property type="molecule type" value="Genomic_DNA"/>
</dbReference>
<dbReference type="GO" id="GO:0006412">
    <property type="term" value="P:translation"/>
    <property type="evidence" value="ECO:0007669"/>
    <property type="project" value="UniProtKB-KW"/>
</dbReference>
<dbReference type="Pfam" id="PF03764">
    <property type="entry name" value="EFG_IV"/>
    <property type="match status" value="1"/>
</dbReference>
<dbReference type="InterPro" id="IPR000795">
    <property type="entry name" value="T_Tr_GTP-bd_dom"/>
</dbReference>
<dbReference type="Gene3D" id="2.40.30.10">
    <property type="entry name" value="Translation factors"/>
    <property type="match status" value="1"/>
</dbReference>
<dbReference type="GO" id="GO:0032790">
    <property type="term" value="P:ribosome disassembly"/>
    <property type="evidence" value="ECO:0007669"/>
    <property type="project" value="TreeGrafter"/>
</dbReference>
<dbReference type="Proteomes" id="UP000265489">
    <property type="component" value="Unassembled WGS sequence"/>
</dbReference>
<keyword evidence="2" id="KW-0648">Protein biosynthesis</keyword>
<dbReference type="InterPro" id="IPR005517">
    <property type="entry name" value="Transl_elong_EFG/EF2_IV"/>
</dbReference>
<dbReference type="InterPro" id="IPR035647">
    <property type="entry name" value="EFG_III/V"/>
</dbReference>
<dbReference type="Gene3D" id="3.40.50.300">
    <property type="entry name" value="P-loop containing nucleotide triphosphate hydrolases"/>
    <property type="match status" value="1"/>
</dbReference>
<dbReference type="PROSITE" id="PS00301">
    <property type="entry name" value="G_TR_1"/>
    <property type="match status" value="1"/>
</dbReference>
<dbReference type="InterPro" id="IPR041095">
    <property type="entry name" value="EFG_II"/>
</dbReference>
<dbReference type="Gene3D" id="3.30.230.10">
    <property type="match status" value="1"/>
</dbReference>
<dbReference type="Gene3D" id="3.30.70.240">
    <property type="match status" value="1"/>
</dbReference>
<dbReference type="InterPro" id="IPR053905">
    <property type="entry name" value="EF-G-like_DII"/>
</dbReference>
<dbReference type="RefSeq" id="WP_118325635.1">
    <property type="nucleotide sequence ID" value="NZ_QRYH01000040.1"/>
</dbReference>